<gene>
    <name evidence="2" type="ORF">B0H17DRAFT_1150807</name>
</gene>
<proteinExistence type="predicted"/>
<dbReference type="EMBL" id="JARKIE010000562">
    <property type="protein sequence ID" value="KAJ7628051.1"/>
    <property type="molecule type" value="Genomic_DNA"/>
</dbReference>
<evidence type="ECO:0000313" key="2">
    <source>
        <dbReference type="EMBL" id="KAJ7628051.1"/>
    </source>
</evidence>
<dbReference type="Proteomes" id="UP001221757">
    <property type="component" value="Unassembled WGS sequence"/>
</dbReference>
<feature type="region of interest" description="Disordered" evidence="1">
    <location>
        <begin position="550"/>
        <end position="583"/>
    </location>
</feature>
<evidence type="ECO:0000256" key="1">
    <source>
        <dbReference type="SAM" id="MobiDB-lite"/>
    </source>
</evidence>
<accession>A0AAD7BQQ6</accession>
<feature type="compositionally biased region" description="Basic and acidic residues" evidence="1">
    <location>
        <begin position="565"/>
        <end position="574"/>
    </location>
</feature>
<dbReference type="AlphaFoldDB" id="A0AAD7BQQ6"/>
<sequence>MEKSITQTIILQLSTNNELKSHSDSPHHHFNSIVKTLASSTDNDRNSVVKFAAVTTPSPVLGLLLKHQDIVEWGSHVHSIKLKDMITTKKTIWGGGYYQLVYLASANCNLASTSELLAEGKEVGRNKIADWLQSTAADQLPTEMMTEFVPLFNTAFKTHLLDKMKFFALVSSNSWTAGMAAYITDVKLEVSRYIESLVKNGVETEDLNYLEAFPARLNAVLTGQLMAGYPFVPDVASGLFMTMSPMLSLISGWMVPGISYFKTQRTGTREQSTARHMALSETCSILLHLAYFHNFNKPGWIKGPVATQYWLASHSVETPHSSVGTMWVRPHLPEIKAALKKMTAKGQYNMAKDTTLIGTNSMLSWFTAVVAAAKARDPAATMVTTTLRDLQLCLPAIYVDDEAKNFAGAWSSVHSLTWPAYAIATELQEHDLRQGLQSVFQKLFDSLAKDGMCSILILDDKNEPIKMKPHPALEGILLALIQSAEKIQNDVLSVRAQSDNYKMVDWVPAPAPTKFSYKHRNLVVSFATQEDLERFYPEGVEVLGPTELATTKRKRDIVDEDEDEERTKHVKVMEDRDEEEEED</sequence>
<comment type="caution">
    <text evidence="2">The sequence shown here is derived from an EMBL/GenBank/DDBJ whole genome shotgun (WGS) entry which is preliminary data.</text>
</comment>
<evidence type="ECO:0000313" key="3">
    <source>
        <dbReference type="Proteomes" id="UP001221757"/>
    </source>
</evidence>
<organism evidence="2 3">
    <name type="scientific">Mycena rosella</name>
    <name type="common">Pink bonnet</name>
    <name type="synonym">Agaricus rosellus</name>
    <dbReference type="NCBI Taxonomy" id="1033263"/>
    <lineage>
        <taxon>Eukaryota</taxon>
        <taxon>Fungi</taxon>
        <taxon>Dikarya</taxon>
        <taxon>Basidiomycota</taxon>
        <taxon>Agaricomycotina</taxon>
        <taxon>Agaricomycetes</taxon>
        <taxon>Agaricomycetidae</taxon>
        <taxon>Agaricales</taxon>
        <taxon>Marasmiineae</taxon>
        <taxon>Mycenaceae</taxon>
        <taxon>Mycena</taxon>
    </lineage>
</organism>
<keyword evidence="3" id="KW-1185">Reference proteome</keyword>
<reference evidence="2" key="1">
    <citation type="submission" date="2023-03" db="EMBL/GenBank/DDBJ databases">
        <title>Massive genome expansion in bonnet fungi (Mycena s.s.) driven by repeated elements and novel gene families across ecological guilds.</title>
        <authorList>
            <consortium name="Lawrence Berkeley National Laboratory"/>
            <person name="Harder C.B."/>
            <person name="Miyauchi S."/>
            <person name="Viragh M."/>
            <person name="Kuo A."/>
            <person name="Thoen E."/>
            <person name="Andreopoulos B."/>
            <person name="Lu D."/>
            <person name="Skrede I."/>
            <person name="Drula E."/>
            <person name="Henrissat B."/>
            <person name="Morin E."/>
            <person name="Kohler A."/>
            <person name="Barry K."/>
            <person name="LaButti K."/>
            <person name="Morin E."/>
            <person name="Salamov A."/>
            <person name="Lipzen A."/>
            <person name="Mereny Z."/>
            <person name="Hegedus B."/>
            <person name="Baldrian P."/>
            <person name="Stursova M."/>
            <person name="Weitz H."/>
            <person name="Taylor A."/>
            <person name="Grigoriev I.V."/>
            <person name="Nagy L.G."/>
            <person name="Martin F."/>
            <person name="Kauserud H."/>
        </authorList>
    </citation>
    <scope>NUCLEOTIDE SEQUENCE</scope>
    <source>
        <strain evidence="2">CBHHK067</strain>
    </source>
</reference>
<name>A0AAD7BQQ6_MYCRO</name>
<protein>
    <submittedName>
        <fullName evidence="2">Uncharacterized protein</fullName>
    </submittedName>
</protein>